<name>A0A7N0TNP8_KALFE</name>
<dbReference type="InterPro" id="IPR010325">
    <property type="entry name" value="Rhamnogal_lyase"/>
</dbReference>
<evidence type="ECO:0000256" key="1">
    <source>
        <dbReference type="SAM" id="Phobius"/>
    </source>
</evidence>
<dbReference type="Gramene" id="Kaladp0040s0185.1.v1.1">
    <property type="protein sequence ID" value="Kaladp0040s0185.1.v1.1"/>
    <property type="gene ID" value="Kaladp0040s0185.v1.1"/>
</dbReference>
<reference evidence="2" key="1">
    <citation type="submission" date="2021-01" db="UniProtKB">
        <authorList>
            <consortium name="EnsemblPlants"/>
        </authorList>
    </citation>
    <scope>IDENTIFICATION</scope>
</reference>
<dbReference type="Pfam" id="PF06045">
    <property type="entry name" value="Rhamnogal_lyase"/>
    <property type="match status" value="1"/>
</dbReference>
<dbReference type="Proteomes" id="UP000594263">
    <property type="component" value="Unplaced"/>
</dbReference>
<keyword evidence="3" id="KW-1185">Reference proteome</keyword>
<protein>
    <submittedName>
        <fullName evidence="2">Uncharacterized protein</fullName>
    </submittedName>
</protein>
<dbReference type="OMA" id="FTRTYNV"/>
<proteinExistence type="predicted"/>
<dbReference type="EnsemblPlants" id="Kaladp0040s0185.1.v1.1">
    <property type="protein sequence ID" value="Kaladp0040s0185.1.v1.1"/>
    <property type="gene ID" value="Kaladp0040s0185.v1.1"/>
</dbReference>
<keyword evidence="1" id="KW-1133">Transmembrane helix</keyword>
<feature type="transmembrane region" description="Helical" evidence="1">
    <location>
        <begin position="6"/>
        <end position="29"/>
    </location>
</feature>
<evidence type="ECO:0000313" key="2">
    <source>
        <dbReference type="EnsemblPlants" id="Kaladp0040s0185.1.v1.1"/>
    </source>
</evidence>
<keyword evidence="1" id="KW-0472">Membrane</keyword>
<dbReference type="AlphaFoldDB" id="A0A7N0TNP8"/>
<accession>A0A7N0TNP8</accession>
<sequence>MKRNVNWLGFAGVVTQMLLLLFAGVFVSASSSSYSRKIRAGEETASSSGVRLTKEENQVIVDNGILRVTFSVPGGMVLGIKYGGIDNVLDPEENSDQRGLEYFLARHVIFMCFDHCY</sequence>
<evidence type="ECO:0000313" key="3">
    <source>
        <dbReference type="Proteomes" id="UP000594263"/>
    </source>
</evidence>
<keyword evidence="1" id="KW-0812">Transmembrane</keyword>
<organism evidence="2 3">
    <name type="scientific">Kalanchoe fedtschenkoi</name>
    <name type="common">Lavender scallops</name>
    <name type="synonym">South American air plant</name>
    <dbReference type="NCBI Taxonomy" id="63787"/>
    <lineage>
        <taxon>Eukaryota</taxon>
        <taxon>Viridiplantae</taxon>
        <taxon>Streptophyta</taxon>
        <taxon>Embryophyta</taxon>
        <taxon>Tracheophyta</taxon>
        <taxon>Spermatophyta</taxon>
        <taxon>Magnoliopsida</taxon>
        <taxon>eudicotyledons</taxon>
        <taxon>Gunneridae</taxon>
        <taxon>Pentapetalae</taxon>
        <taxon>Saxifragales</taxon>
        <taxon>Crassulaceae</taxon>
        <taxon>Kalanchoe</taxon>
    </lineage>
</organism>